<protein>
    <submittedName>
        <fullName evidence="1">Uncharacterized protein</fullName>
    </submittedName>
</protein>
<proteinExistence type="predicted"/>
<dbReference type="EMBL" id="FEVP01000032">
    <property type="protein sequence ID" value="CWQ10288.1"/>
    <property type="molecule type" value="Genomic_DNA"/>
</dbReference>
<evidence type="ECO:0000313" key="1">
    <source>
        <dbReference type="EMBL" id="CWQ10288.1"/>
    </source>
</evidence>
<evidence type="ECO:0000313" key="2">
    <source>
        <dbReference type="Proteomes" id="UP000072443"/>
    </source>
</evidence>
<dbReference type="Proteomes" id="UP000072443">
    <property type="component" value="Unassembled WGS sequence"/>
</dbReference>
<accession>A0AB33U094</accession>
<sequence length="103" mass="10949">MTSPVSPSIRAASIFPLARSISTACRTDINRLPLRLIASTKTAEINLASSGLSSVLPASLRRLRVGLTLTASSLRYSVARLMPNSCACCLRYAERAPRSIASA</sequence>
<dbReference type="AlphaFoldDB" id="A0AB33U094"/>
<reference evidence="1 2" key="1">
    <citation type="submission" date="2016-02" db="EMBL/GenBank/DDBJ databases">
        <authorList>
            <consortium name="Pathogen Informatics"/>
        </authorList>
    </citation>
    <scope>NUCLEOTIDE SEQUENCE [LARGE SCALE GENOMIC DNA]</scope>
    <source>
        <strain evidence="1 2">2842STDY5881269</strain>
    </source>
</reference>
<comment type="caution">
    <text evidence="1">The sequence shown here is derived from an EMBL/GenBank/DDBJ whole genome shotgun (WGS) entry which is preliminary data.</text>
</comment>
<name>A0AB33U094_NEIME</name>
<organism evidence="1 2">
    <name type="scientific">Neisseria meningitidis</name>
    <dbReference type="NCBI Taxonomy" id="487"/>
    <lineage>
        <taxon>Bacteria</taxon>
        <taxon>Pseudomonadati</taxon>
        <taxon>Pseudomonadota</taxon>
        <taxon>Betaproteobacteria</taxon>
        <taxon>Neisseriales</taxon>
        <taxon>Neisseriaceae</taxon>
        <taxon>Neisseria</taxon>
    </lineage>
</organism>
<gene>
    <name evidence="1" type="ORF">ERS514591_01901</name>
</gene>